<feature type="compositionally biased region" description="Basic and acidic residues" evidence="9">
    <location>
        <begin position="133"/>
        <end position="163"/>
    </location>
</feature>
<evidence type="ECO:0000313" key="11">
    <source>
        <dbReference type="Proteomes" id="UP000081671"/>
    </source>
</evidence>
<sequence length="163" mass="18377">MASSKLYLLLLLLLLTGHPGPSRAQHWSHGWYPGGKRAPSSSQDPRSDLGSSGSLFQSAHSLPSDAMASSKDPMPWEARARAQWSHRKQHLVQTLLWSRITQRERSVPPPFNKKCELSSCLVRSLPRPPQLRTPRERGRQGRLEGRETAEAAPRRRCRGRGEE</sequence>
<evidence type="ECO:0000256" key="7">
    <source>
        <dbReference type="ARBA" id="ARBA00022729"/>
    </source>
</evidence>
<feature type="chain" id="PRO_5010346160" evidence="10">
    <location>
        <begin position="25"/>
        <end position="163"/>
    </location>
</feature>
<evidence type="ECO:0000256" key="9">
    <source>
        <dbReference type="SAM" id="MobiDB-lite"/>
    </source>
</evidence>
<accession>A0A1S3EQ94</accession>
<dbReference type="PANTHER" id="PTHR10522">
    <property type="entry name" value="GONADOLIBERIN"/>
    <property type="match status" value="1"/>
</dbReference>
<evidence type="ECO:0000256" key="2">
    <source>
        <dbReference type="ARBA" id="ARBA00004613"/>
    </source>
</evidence>
<reference evidence="12" key="1">
    <citation type="submission" date="2025-08" db="UniProtKB">
        <authorList>
            <consortium name="RefSeq"/>
        </authorList>
    </citation>
    <scope>IDENTIFICATION</scope>
    <source>
        <tissue evidence="12">Kidney</tissue>
    </source>
</reference>
<proteinExistence type="inferred from homology"/>
<name>A0A1S3EQ94_DIPOR</name>
<dbReference type="OrthoDB" id="8490433at2759"/>
<keyword evidence="11" id="KW-1185">Reference proteome</keyword>
<feature type="region of interest" description="Disordered" evidence="9">
    <location>
        <begin position="35"/>
        <end position="83"/>
    </location>
</feature>
<keyword evidence="8" id="KW-0027">Amidation</keyword>
<dbReference type="GO" id="GO:0005183">
    <property type="term" value="F:gonadotropin hormone-releasing hormone activity"/>
    <property type="evidence" value="ECO:0007669"/>
    <property type="project" value="TreeGrafter"/>
</dbReference>
<comment type="similarity">
    <text evidence="3">Belongs to the GnRH family.</text>
</comment>
<keyword evidence="6" id="KW-0372">Hormone</keyword>
<dbReference type="InterPro" id="IPR019792">
    <property type="entry name" value="Gonadoliberin"/>
</dbReference>
<protein>
    <submittedName>
        <fullName evidence="12">Progonadoliberin-2</fullName>
    </submittedName>
</protein>
<dbReference type="KEGG" id="dord:105981455"/>
<dbReference type="PANTHER" id="PTHR10522:SF6">
    <property type="entry name" value="PROGONADOLIBERIN-2"/>
    <property type="match status" value="1"/>
</dbReference>
<dbReference type="GO" id="GO:0031530">
    <property type="term" value="F:gonadotropin-releasing hormone receptor binding"/>
    <property type="evidence" value="ECO:0007669"/>
    <property type="project" value="TreeGrafter"/>
</dbReference>
<evidence type="ECO:0000313" key="12">
    <source>
        <dbReference type="RefSeq" id="XP_012866099.1"/>
    </source>
</evidence>
<evidence type="ECO:0000256" key="1">
    <source>
        <dbReference type="ARBA" id="ARBA00004093"/>
    </source>
</evidence>
<dbReference type="InterPro" id="IPR002012">
    <property type="entry name" value="GnRH"/>
</dbReference>
<evidence type="ECO:0000256" key="10">
    <source>
        <dbReference type="SAM" id="SignalP"/>
    </source>
</evidence>
<dbReference type="CTD" id="2797"/>
<comment type="function">
    <text evidence="1">Stimulates the secretion of gonadotropins; it stimulates the secretion of both luteinizing and follicle-stimulating hormones.</text>
</comment>
<dbReference type="AlphaFoldDB" id="A0A1S3EQ94"/>
<dbReference type="PROSITE" id="PS00473">
    <property type="entry name" value="GNRH"/>
    <property type="match status" value="1"/>
</dbReference>
<dbReference type="GeneID" id="105981455"/>
<dbReference type="GO" id="GO:0005615">
    <property type="term" value="C:extracellular space"/>
    <property type="evidence" value="ECO:0007669"/>
    <property type="project" value="TreeGrafter"/>
</dbReference>
<evidence type="ECO:0000256" key="5">
    <source>
        <dbReference type="ARBA" id="ARBA00022685"/>
    </source>
</evidence>
<feature type="compositionally biased region" description="Polar residues" evidence="9">
    <location>
        <begin position="39"/>
        <end position="61"/>
    </location>
</feature>
<keyword evidence="5" id="KW-0165">Cleavage on pair of basic residues</keyword>
<dbReference type="Proteomes" id="UP000081671">
    <property type="component" value="Unplaced"/>
</dbReference>
<dbReference type="RefSeq" id="XP_012866099.1">
    <property type="nucleotide sequence ID" value="XM_013010645.1"/>
</dbReference>
<organism evidence="11 12">
    <name type="scientific">Dipodomys ordii</name>
    <name type="common">Ord's kangaroo rat</name>
    <dbReference type="NCBI Taxonomy" id="10020"/>
    <lineage>
        <taxon>Eukaryota</taxon>
        <taxon>Metazoa</taxon>
        <taxon>Chordata</taxon>
        <taxon>Craniata</taxon>
        <taxon>Vertebrata</taxon>
        <taxon>Euteleostomi</taxon>
        <taxon>Mammalia</taxon>
        <taxon>Eutheria</taxon>
        <taxon>Euarchontoglires</taxon>
        <taxon>Glires</taxon>
        <taxon>Rodentia</taxon>
        <taxon>Castorimorpha</taxon>
        <taxon>Heteromyidae</taxon>
        <taxon>Dipodomyinae</taxon>
        <taxon>Dipodomys</taxon>
    </lineage>
</organism>
<evidence type="ECO:0000256" key="4">
    <source>
        <dbReference type="ARBA" id="ARBA00022525"/>
    </source>
</evidence>
<evidence type="ECO:0000256" key="8">
    <source>
        <dbReference type="ARBA" id="ARBA00022815"/>
    </source>
</evidence>
<evidence type="ECO:0000256" key="3">
    <source>
        <dbReference type="ARBA" id="ARBA00010968"/>
    </source>
</evidence>
<evidence type="ECO:0000256" key="6">
    <source>
        <dbReference type="ARBA" id="ARBA00022702"/>
    </source>
</evidence>
<comment type="subcellular location">
    <subcellularLocation>
        <location evidence="2">Secreted</location>
    </subcellularLocation>
</comment>
<gene>
    <name evidence="12" type="primary">Gnrh2</name>
</gene>
<keyword evidence="7 10" id="KW-0732">Signal</keyword>
<keyword evidence="4" id="KW-0964">Secreted</keyword>
<dbReference type="InParanoid" id="A0A1S3EQ94"/>
<feature type="signal peptide" evidence="10">
    <location>
        <begin position="1"/>
        <end position="24"/>
    </location>
</feature>
<feature type="region of interest" description="Disordered" evidence="9">
    <location>
        <begin position="125"/>
        <end position="163"/>
    </location>
</feature>